<dbReference type="Gene3D" id="3.40.190.290">
    <property type="match status" value="1"/>
</dbReference>
<sequence>MHFSHYAMQDALPVAWRFIWNAMNIKQLEVFTAIMSLGSTKAAAESLGQSQSAISRMLAQLEADLGLELFIRSKGRLLAKPEAEELLISAVDIMERVNGMARHAEEIRLGRFRNQLVKVAVPYTLALNYMPRLIERLMAENPGIVFEVLTGSYVSIESKVENREADLGFTRVYENPHFEFDKIDQCEAVCVMPKGHPLSELKVITAKDLAAVSMVLLGRQSSARKDIDFYFHRQGVKPKVKIEVHSVGVACQFVAKGLGVSIVNSILLDSLEDNGLDWRPLVEPPLYSYGLIYKAGRPRSKMVERVAHTMKADLQARSHKA</sequence>
<dbReference type="PANTHER" id="PTHR30427:SF1">
    <property type="entry name" value="TRANSCRIPTIONAL ACTIVATOR PROTEIN LYSR"/>
    <property type="match status" value="1"/>
</dbReference>
<feature type="domain" description="HTH lysR-type" evidence="5">
    <location>
        <begin position="23"/>
        <end position="80"/>
    </location>
</feature>
<keyword evidence="3" id="KW-0238">DNA-binding</keyword>
<dbReference type="AlphaFoldDB" id="A0A2S5KP31"/>
<accession>A0A2S5KP31</accession>
<evidence type="ECO:0000313" key="6">
    <source>
        <dbReference type="EMBL" id="PPC76433.1"/>
    </source>
</evidence>
<evidence type="ECO:0000256" key="3">
    <source>
        <dbReference type="ARBA" id="ARBA00023125"/>
    </source>
</evidence>
<keyword evidence="4" id="KW-0804">Transcription</keyword>
<dbReference type="GO" id="GO:0003700">
    <property type="term" value="F:DNA-binding transcription factor activity"/>
    <property type="evidence" value="ECO:0007669"/>
    <property type="project" value="InterPro"/>
</dbReference>
<organism evidence="6 7">
    <name type="scientific">Proteobacteria bacterium 228</name>
    <dbReference type="NCBI Taxonomy" id="2083153"/>
    <lineage>
        <taxon>Bacteria</taxon>
        <taxon>Pseudomonadati</taxon>
        <taxon>Pseudomonadota</taxon>
    </lineage>
</organism>
<protein>
    <submittedName>
        <fullName evidence="6">LysR family transcriptional regulator</fullName>
    </submittedName>
</protein>
<dbReference type="InterPro" id="IPR036390">
    <property type="entry name" value="WH_DNA-bd_sf"/>
</dbReference>
<dbReference type="OrthoDB" id="8849678at2"/>
<reference evidence="6 7" key="1">
    <citation type="submission" date="2018-02" db="EMBL/GenBank/DDBJ databases">
        <title>novel marine gammaproteobacteria from coastal saline agro ecosystem.</title>
        <authorList>
            <person name="Krishnan R."/>
            <person name="Ramesh Kumar N."/>
        </authorList>
    </citation>
    <scope>NUCLEOTIDE SEQUENCE [LARGE SCALE GENOMIC DNA]</scope>
    <source>
        <strain evidence="6 7">228</strain>
    </source>
</reference>
<dbReference type="PRINTS" id="PR00039">
    <property type="entry name" value="HTHLYSR"/>
</dbReference>
<dbReference type="InterPro" id="IPR005119">
    <property type="entry name" value="LysR_subst-bd"/>
</dbReference>
<dbReference type="Pfam" id="PF03466">
    <property type="entry name" value="LysR_substrate"/>
    <property type="match status" value="1"/>
</dbReference>
<dbReference type="GO" id="GO:0010628">
    <property type="term" value="P:positive regulation of gene expression"/>
    <property type="evidence" value="ECO:0007669"/>
    <property type="project" value="TreeGrafter"/>
</dbReference>
<comment type="similarity">
    <text evidence="1">Belongs to the LysR transcriptional regulatory family.</text>
</comment>
<dbReference type="InterPro" id="IPR036388">
    <property type="entry name" value="WH-like_DNA-bd_sf"/>
</dbReference>
<dbReference type="Gene3D" id="1.10.10.10">
    <property type="entry name" value="Winged helix-like DNA-binding domain superfamily/Winged helix DNA-binding domain"/>
    <property type="match status" value="1"/>
</dbReference>
<dbReference type="SUPFAM" id="SSF46785">
    <property type="entry name" value="Winged helix' DNA-binding domain"/>
    <property type="match status" value="1"/>
</dbReference>
<dbReference type="GO" id="GO:0043565">
    <property type="term" value="F:sequence-specific DNA binding"/>
    <property type="evidence" value="ECO:0007669"/>
    <property type="project" value="TreeGrafter"/>
</dbReference>
<dbReference type="InterPro" id="IPR000847">
    <property type="entry name" value="LysR_HTH_N"/>
</dbReference>
<proteinExistence type="inferred from homology"/>
<evidence type="ECO:0000259" key="5">
    <source>
        <dbReference type="PROSITE" id="PS50931"/>
    </source>
</evidence>
<dbReference type="Pfam" id="PF00126">
    <property type="entry name" value="HTH_1"/>
    <property type="match status" value="1"/>
</dbReference>
<comment type="caution">
    <text evidence="6">The sequence shown here is derived from an EMBL/GenBank/DDBJ whole genome shotgun (WGS) entry which is preliminary data.</text>
</comment>
<evidence type="ECO:0000256" key="1">
    <source>
        <dbReference type="ARBA" id="ARBA00009437"/>
    </source>
</evidence>
<keyword evidence="2" id="KW-0805">Transcription regulation</keyword>
<evidence type="ECO:0000313" key="7">
    <source>
        <dbReference type="Proteomes" id="UP000238196"/>
    </source>
</evidence>
<name>A0A2S5KP31_9PROT</name>
<evidence type="ECO:0000256" key="4">
    <source>
        <dbReference type="ARBA" id="ARBA00023163"/>
    </source>
</evidence>
<dbReference type="EMBL" id="PRLP01000052">
    <property type="protein sequence ID" value="PPC76433.1"/>
    <property type="molecule type" value="Genomic_DNA"/>
</dbReference>
<dbReference type="PANTHER" id="PTHR30427">
    <property type="entry name" value="TRANSCRIPTIONAL ACTIVATOR PROTEIN LYSR"/>
    <property type="match status" value="1"/>
</dbReference>
<dbReference type="Proteomes" id="UP000238196">
    <property type="component" value="Unassembled WGS sequence"/>
</dbReference>
<gene>
    <name evidence="6" type="ORF">C4K68_15905</name>
</gene>
<evidence type="ECO:0000256" key="2">
    <source>
        <dbReference type="ARBA" id="ARBA00023015"/>
    </source>
</evidence>
<dbReference type="PROSITE" id="PS50931">
    <property type="entry name" value="HTH_LYSR"/>
    <property type="match status" value="1"/>
</dbReference>
<dbReference type="SUPFAM" id="SSF53850">
    <property type="entry name" value="Periplasmic binding protein-like II"/>
    <property type="match status" value="1"/>
</dbReference>